<dbReference type="AlphaFoldDB" id="A0A1X7BUW0"/>
<dbReference type="InterPro" id="IPR045063">
    <property type="entry name" value="Dynamin_N"/>
</dbReference>
<reference evidence="2 3" key="1">
    <citation type="submission" date="2017-03" db="EMBL/GenBank/DDBJ databases">
        <authorList>
            <person name="Afonso C.L."/>
            <person name="Miller P.J."/>
            <person name="Scott M.A."/>
            <person name="Spackman E."/>
            <person name="Goraichik I."/>
            <person name="Dimitrov K.M."/>
            <person name="Suarez D.L."/>
            <person name="Swayne D.E."/>
        </authorList>
    </citation>
    <scope>NUCLEOTIDE SEQUENCE [LARGE SCALE GENOMIC DNA]</scope>
    <source>
        <strain evidence="2 3">CECT 7745</strain>
    </source>
</reference>
<dbReference type="SUPFAM" id="SSF52540">
    <property type="entry name" value="P-loop containing nucleoside triphosphate hydrolases"/>
    <property type="match status" value="1"/>
</dbReference>
<accession>A0A1X7BUW0</accession>
<evidence type="ECO:0000313" key="3">
    <source>
        <dbReference type="Proteomes" id="UP000193224"/>
    </source>
</evidence>
<protein>
    <submittedName>
        <fullName evidence="2">Dynamin family protein</fullName>
    </submittedName>
</protein>
<dbReference type="RefSeq" id="WP_085800983.1">
    <property type="nucleotide sequence ID" value="NZ_FWXB01000011.1"/>
</dbReference>
<proteinExistence type="predicted"/>
<dbReference type="EMBL" id="FWXB01000011">
    <property type="protein sequence ID" value="SMC13029.1"/>
    <property type="molecule type" value="Genomic_DNA"/>
</dbReference>
<name>A0A1X7BUW0_9RHOB</name>
<evidence type="ECO:0000313" key="2">
    <source>
        <dbReference type="EMBL" id="SMC13029.1"/>
    </source>
</evidence>
<dbReference type="Proteomes" id="UP000193224">
    <property type="component" value="Unassembled WGS sequence"/>
</dbReference>
<feature type="domain" description="Dynamin N-terminal" evidence="1">
    <location>
        <begin position="54"/>
        <end position="170"/>
    </location>
</feature>
<sequence length="410" mass="44692">MSMHDDITGADERRQLEHLITWLENAGEAQSDDARRDLEMARQLLDQVGQPVRIAVAGKQGAGKSSIVNLLSGADILPVGQDHVDLPPVVLKYAAVERTVAGWWDRADVPFDGIDLTRAMAEKPDIITLEIDCDALRDIWLVDIPALDDKKAGRAALFALATLADMMIWCSDVTLEGNAEFSDYWRKIPPTLCKNAVVSLTHVDRMDGTLMPDIVSKLQSGPAKRAEAILPIATLTARAALDAEDDRLWEESGAGALVTSVLDTAERIQSARSDKVRRLIAAHGLAPVPTDKVVAEPLIAQPDETPGDPGLPDTLRARWASGIRSILARVESGEIDSDAMFVDEMRSQVSAFLEVLTSSDNNAQDLTGLIVEFERAENLLVLFQYEELGQIALDTARIVQNLSDTVTSWA</sequence>
<evidence type="ECO:0000259" key="1">
    <source>
        <dbReference type="Pfam" id="PF00350"/>
    </source>
</evidence>
<organism evidence="2 3">
    <name type="scientific">Roseovarius aestuarii</name>
    <dbReference type="NCBI Taxonomy" id="475083"/>
    <lineage>
        <taxon>Bacteria</taxon>
        <taxon>Pseudomonadati</taxon>
        <taxon>Pseudomonadota</taxon>
        <taxon>Alphaproteobacteria</taxon>
        <taxon>Rhodobacterales</taxon>
        <taxon>Roseobacteraceae</taxon>
        <taxon>Roseovarius</taxon>
    </lineage>
</organism>
<dbReference type="OrthoDB" id="7647819at2"/>
<dbReference type="Pfam" id="PF00350">
    <property type="entry name" value="Dynamin_N"/>
    <property type="match status" value="1"/>
</dbReference>
<dbReference type="Gene3D" id="3.40.50.300">
    <property type="entry name" value="P-loop containing nucleotide triphosphate hydrolases"/>
    <property type="match status" value="1"/>
</dbReference>
<keyword evidence="3" id="KW-1185">Reference proteome</keyword>
<dbReference type="InterPro" id="IPR027417">
    <property type="entry name" value="P-loop_NTPase"/>
</dbReference>
<gene>
    <name evidence="2" type="ORF">ROA7745_02863</name>
</gene>